<evidence type="ECO:0000313" key="7">
    <source>
        <dbReference type="Proteomes" id="UP000030651"/>
    </source>
</evidence>
<dbReference type="SUPFAM" id="SSF56176">
    <property type="entry name" value="FAD-binding/transporter-associated domain-like"/>
    <property type="match status" value="1"/>
</dbReference>
<dbReference type="Proteomes" id="UP000030651">
    <property type="component" value="Unassembled WGS sequence"/>
</dbReference>
<keyword evidence="7" id="KW-1185">Reference proteome</keyword>
<proteinExistence type="inferred from homology"/>
<dbReference type="KEGG" id="pfy:PFICI_05710"/>
<feature type="domain" description="FAD-binding PCMH-type" evidence="5">
    <location>
        <begin position="74"/>
        <end position="245"/>
    </location>
</feature>
<dbReference type="InParanoid" id="W3XCU9"/>
<dbReference type="eggNOG" id="KOG1231">
    <property type="taxonomic scope" value="Eukaryota"/>
</dbReference>
<protein>
    <recommendedName>
        <fullName evidence="5">FAD-binding PCMH-type domain-containing protein</fullName>
    </recommendedName>
</protein>
<dbReference type="GeneID" id="19270723"/>
<dbReference type="EMBL" id="KI912111">
    <property type="protein sequence ID" value="ETS83834.1"/>
    <property type="molecule type" value="Genomic_DNA"/>
</dbReference>
<dbReference type="OrthoDB" id="2151789at2759"/>
<dbReference type="Gene3D" id="3.40.462.20">
    <property type="match status" value="1"/>
</dbReference>
<dbReference type="RefSeq" id="XP_007832482.1">
    <property type="nucleotide sequence ID" value="XM_007834291.1"/>
</dbReference>
<dbReference type="PANTHER" id="PTHR42973">
    <property type="entry name" value="BINDING OXIDOREDUCTASE, PUTATIVE (AFU_ORTHOLOGUE AFUA_1G17690)-RELATED"/>
    <property type="match status" value="1"/>
</dbReference>
<evidence type="ECO:0000259" key="5">
    <source>
        <dbReference type="PROSITE" id="PS51387"/>
    </source>
</evidence>
<dbReference type="Pfam" id="PF01565">
    <property type="entry name" value="FAD_binding_4"/>
    <property type="match status" value="1"/>
</dbReference>
<dbReference type="GO" id="GO:0016491">
    <property type="term" value="F:oxidoreductase activity"/>
    <property type="evidence" value="ECO:0007669"/>
    <property type="project" value="UniProtKB-KW"/>
</dbReference>
<dbReference type="PANTHER" id="PTHR42973:SF54">
    <property type="entry name" value="FAD-BINDING PCMH-TYPE DOMAIN-CONTAINING PROTEIN"/>
    <property type="match status" value="1"/>
</dbReference>
<dbReference type="AlphaFoldDB" id="W3XCU9"/>
<dbReference type="InterPro" id="IPR016169">
    <property type="entry name" value="FAD-bd_PCMH_sub2"/>
</dbReference>
<dbReference type="Gene3D" id="3.30.465.10">
    <property type="match status" value="1"/>
</dbReference>
<gene>
    <name evidence="6" type="ORF">PFICI_05710</name>
</gene>
<keyword evidence="4" id="KW-0560">Oxidoreductase</keyword>
<dbReference type="Gene3D" id="3.30.43.10">
    <property type="entry name" value="Uridine Diphospho-n-acetylenolpyruvylglucosamine Reductase, domain 2"/>
    <property type="match status" value="1"/>
</dbReference>
<dbReference type="InterPro" id="IPR006094">
    <property type="entry name" value="Oxid_FAD_bind_N"/>
</dbReference>
<keyword evidence="2" id="KW-0285">Flavoprotein</keyword>
<dbReference type="OMA" id="STNCWLQ"/>
<evidence type="ECO:0000256" key="3">
    <source>
        <dbReference type="ARBA" id="ARBA00022827"/>
    </source>
</evidence>
<dbReference type="InterPro" id="IPR036318">
    <property type="entry name" value="FAD-bd_PCMH-like_sf"/>
</dbReference>
<reference evidence="7" key="1">
    <citation type="journal article" date="2015" name="BMC Genomics">
        <title>Genomic and transcriptomic analysis of the endophytic fungus Pestalotiopsis fici reveals its lifestyle and high potential for synthesis of natural products.</title>
        <authorList>
            <person name="Wang X."/>
            <person name="Zhang X."/>
            <person name="Liu L."/>
            <person name="Xiang M."/>
            <person name="Wang W."/>
            <person name="Sun X."/>
            <person name="Che Y."/>
            <person name="Guo L."/>
            <person name="Liu G."/>
            <person name="Guo L."/>
            <person name="Wang C."/>
            <person name="Yin W.B."/>
            <person name="Stadler M."/>
            <person name="Zhang X."/>
            <person name="Liu X."/>
        </authorList>
    </citation>
    <scope>NUCLEOTIDE SEQUENCE [LARGE SCALE GENOMIC DNA]</scope>
    <source>
        <strain evidence="7">W106-1 / CGMCC3.15140</strain>
    </source>
</reference>
<comment type="similarity">
    <text evidence="1">Belongs to the oxygen-dependent FAD-linked oxidoreductase family.</text>
</comment>
<dbReference type="InterPro" id="IPR016166">
    <property type="entry name" value="FAD-bd_PCMH"/>
</dbReference>
<dbReference type="InterPro" id="IPR050416">
    <property type="entry name" value="FAD-linked_Oxidoreductase"/>
</dbReference>
<name>W3XCU9_PESFW</name>
<dbReference type="HOGENOM" id="CLU_018354_1_2_1"/>
<keyword evidence="3" id="KW-0274">FAD</keyword>
<evidence type="ECO:0000256" key="1">
    <source>
        <dbReference type="ARBA" id="ARBA00005466"/>
    </source>
</evidence>
<sequence length="505" mass="54594">MTAALDTFGASIGLSPREIQTLASAHQPPKRDSGNSSQSISQACAAAQLAIGEANVDTAPVNETLAAENWSQACVFQPYCIVQPATTDDVSKVLKIIKYYGIQFSVRSGGHSPNPGWSNTQNGFLVDLQKLNQIALSTDGAVASVGPGARWGDVIAYLDQHEAAVVGGRIPAVGVGGLMLGGGLWHFSGAFGTAADNVKTFEVVLADGTITHASQTENSDLFWALKGGGPNFGVVTRYDLNTVPARNIWYQVAVYSVDQAPAILDAFAEWQTSGAADVKSTVAMIFNLDSILLGFLYAEPSDQQPEAFTSFDSLPEPLMYALPATNGTVASLTDFLGSAFTAEPLRHDYRACSTRVDAGLYKDTYSFWRERALQVRETTGANQTFTIQPISKNFAQQGLEKGGNPMGIPLEDHQWWTTLVDWENAEDDELVRSVSIDTTAEMQKLASERGLDLPFRFMNDASRDQNPLASYGEENVAKLKTIAQKYDADQLFQRQTDGFLLSKVC</sequence>
<evidence type="ECO:0000313" key="6">
    <source>
        <dbReference type="EMBL" id="ETS83834.1"/>
    </source>
</evidence>
<evidence type="ECO:0000256" key="2">
    <source>
        <dbReference type="ARBA" id="ARBA00022630"/>
    </source>
</evidence>
<dbReference type="InterPro" id="IPR016167">
    <property type="entry name" value="FAD-bd_PCMH_sub1"/>
</dbReference>
<organism evidence="6 7">
    <name type="scientific">Pestalotiopsis fici (strain W106-1 / CGMCC3.15140)</name>
    <dbReference type="NCBI Taxonomy" id="1229662"/>
    <lineage>
        <taxon>Eukaryota</taxon>
        <taxon>Fungi</taxon>
        <taxon>Dikarya</taxon>
        <taxon>Ascomycota</taxon>
        <taxon>Pezizomycotina</taxon>
        <taxon>Sordariomycetes</taxon>
        <taxon>Xylariomycetidae</taxon>
        <taxon>Amphisphaeriales</taxon>
        <taxon>Sporocadaceae</taxon>
        <taxon>Pestalotiopsis</taxon>
    </lineage>
</organism>
<dbReference type="PROSITE" id="PS51387">
    <property type="entry name" value="FAD_PCMH"/>
    <property type="match status" value="1"/>
</dbReference>
<evidence type="ECO:0000256" key="4">
    <source>
        <dbReference type="ARBA" id="ARBA00023002"/>
    </source>
</evidence>
<accession>W3XCU9</accession>
<dbReference type="GO" id="GO:0071949">
    <property type="term" value="F:FAD binding"/>
    <property type="evidence" value="ECO:0007669"/>
    <property type="project" value="InterPro"/>
</dbReference>